<dbReference type="Proteomes" id="UP001295684">
    <property type="component" value="Unassembled WGS sequence"/>
</dbReference>
<name>A0AAD1X6A5_EUPCR</name>
<evidence type="ECO:0000313" key="2">
    <source>
        <dbReference type="Proteomes" id="UP001295684"/>
    </source>
</evidence>
<comment type="caution">
    <text evidence="1">The sequence shown here is derived from an EMBL/GenBank/DDBJ whole genome shotgun (WGS) entry which is preliminary data.</text>
</comment>
<evidence type="ECO:0000313" key="1">
    <source>
        <dbReference type="EMBL" id="CAI2360407.1"/>
    </source>
</evidence>
<accession>A0AAD1X6A5</accession>
<dbReference type="EMBL" id="CAMPGE010001612">
    <property type="protein sequence ID" value="CAI2360407.1"/>
    <property type="molecule type" value="Genomic_DNA"/>
</dbReference>
<protein>
    <submittedName>
        <fullName evidence="1">Uncharacterized protein</fullName>
    </submittedName>
</protein>
<dbReference type="AlphaFoldDB" id="A0AAD1X6A5"/>
<keyword evidence="2" id="KW-1185">Reference proteome</keyword>
<organism evidence="1 2">
    <name type="scientific">Euplotes crassus</name>
    <dbReference type="NCBI Taxonomy" id="5936"/>
    <lineage>
        <taxon>Eukaryota</taxon>
        <taxon>Sar</taxon>
        <taxon>Alveolata</taxon>
        <taxon>Ciliophora</taxon>
        <taxon>Intramacronucleata</taxon>
        <taxon>Spirotrichea</taxon>
        <taxon>Hypotrichia</taxon>
        <taxon>Euplotida</taxon>
        <taxon>Euplotidae</taxon>
        <taxon>Moneuplotes</taxon>
    </lineage>
</organism>
<sequence length="179" mass="20505">MGGNCSCKKAVAVKEKYETKTNPEIVEKVGSPEHPIPEPIRHSVLVNESDRRPSNMQPSSIYQSEGHFPQSSIMNSMSSNQHKLDVENNFPELQRRMKKIKKIKDRVKKHTQRSRRKPNSMLINDTFKANKYLELPVVNKGHPRRNTDKIGIFNEESKGILSALEPINEKEAIDYNIGQ</sequence>
<gene>
    <name evidence="1" type="ORF">ECRASSUSDP1_LOCUS1709</name>
</gene>
<reference evidence="1" key="1">
    <citation type="submission" date="2023-07" db="EMBL/GenBank/DDBJ databases">
        <authorList>
            <consortium name="AG Swart"/>
            <person name="Singh M."/>
            <person name="Singh A."/>
            <person name="Seah K."/>
            <person name="Emmerich C."/>
        </authorList>
    </citation>
    <scope>NUCLEOTIDE SEQUENCE</scope>
    <source>
        <strain evidence="1">DP1</strain>
    </source>
</reference>
<proteinExistence type="predicted"/>